<feature type="compositionally biased region" description="Basic and acidic residues" evidence="1">
    <location>
        <begin position="160"/>
        <end position="169"/>
    </location>
</feature>
<organism evidence="2 3">
    <name type="scientific">Rhizoctonia solani</name>
    <dbReference type="NCBI Taxonomy" id="456999"/>
    <lineage>
        <taxon>Eukaryota</taxon>
        <taxon>Fungi</taxon>
        <taxon>Dikarya</taxon>
        <taxon>Basidiomycota</taxon>
        <taxon>Agaricomycotina</taxon>
        <taxon>Agaricomycetes</taxon>
        <taxon>Cantharellales</taxon>
        <taxon>Ceratobasidiaceae</taxon>
        <taxon>Rhizoctonia</taxon>
    </lineage>
</organism>
<proteinExistence type="predicted"/>
<name>A0A0K6FYS5_9AGAM</name>
<feature type="region of interest" description="Disordered" evidence="1">
    <location>
        <begin position="116"/>
        <end position="175"/>
    </location>
</feature>
<accession>A0A0K6FYS5</accession>
<keyword evidence="3" id="KW-1185">Reference proteome</keyword>
<reference evidence="2 3" key="1">
    <citation type="submission" date="2015-07" db="EMBL/GenBank/DDBJ databases">
        <authorList>
            <person name="Noorani M."/>
        </authorList>
    </citation>
    <scope>NUCLEOTIDE SEQUENCE [LARGE SCALE GENOMIC DNA]</scope>
    <source>
        <strain evidence="2">BBA 69670</strain>
    </source>
</reference>
<protein>
    <submittedName>
        <fullName evidence="2">Uncharacterized protein</fullName>
    </submittedName>
</protein>
<dbReference type="AlphaFoldDB" id="A0A0K6FYS5"/>
<gene>
    <name evidence="2" type="ORF">RSOLAG22IIIB_09473</name>
</gene>
<dbReference type="Proteomes" id="UP000044841">
    <property type="component" value="Unassembled WGS sequence"/>
</dbReference>
<evidence type="ECO:0000256" key="1">
    <source>
        <dbReference type="SAM" id="MobiDB-lite"/>
    </source>
</evidence>
<evidence type="ECO:0000313" key="2">
    <source>
        <dbReference type="EMBL" id="CUA71299.1"/>
    </source>
</evidence>
<feature type="compositionally biased region" description="Acidic residues" evidence="1">
    <location>
        <begin position="133"/>
        <end position="150"/>
    </location>
</feature>
<dbReference type="EMBL" id="CYGV01001228">
    <property type="protein sequence ID" value="CUA71299.1"/>
    <property type="molecule type" value="Genomic_DNA"/>
</dbReference>
<sequence length="175" mass="19217">MASEKTSSETTPVWCTGAEQTKVKLVDTDDTYSVDVDIAKRMGITQEGSEPESPYSLSGCNKQDFERALTFCAQDRACAEAPCPELAQIIQTTSPSSKPESQPKTDDIQISFANLTLTEDDQDDESYVPSEPDSSETDDDDEEELSETDMTDMGTANIQAEKEEYEAKQKQLASS</sequence>
<evidence type="ECO:0000313" key="3">
    <source>
        <dbReference type="Proteomes" id="UP000044841"/>
    </source>
</evidence>